<dbReference type="PROSITE" id="PS50943">
    <property type="entry name" value="HTH_CROC1"/>
    <property type="match status" value="1"/>
</dbReference>
<feature type="domain" description="HTH cro/C1-type" evidence="1">
    <location>
        <begin position="10"/>
        <end position="64"/>
    </location>
</feature>
<comment type="caution">
    <text evidence="2">The sequence shown here is derived from an EMBL/GenBank/DDBJ whole genome shotgun (WGS) entry which is preliminary data.</text>
</comment>
<evidence type="ECO:0000313" key="2">
    <source>
        <dbReference type="EMBL" id="GEM76576.1"/>
    </source>
</evidence>
<dbReference type="InterPro" id="IPR001387">
    <property type="entry name" value="Cro/C1-type_HTH"/>
</dbReference>
<gene>
    <name evidence="2" type="ORF">VSA01S_26880</name>
</gene>
<proteinExistence type="predicted"/>
<dbReference type="RefSeq" id="WP_039979951.1">
    <property type="nucleotide sequence ID" value="NZ_BAOJ01000024.1"/>
</dbReference>
<evidence type="ECO:0000259" key="1">
    <source>
        <dbReference type="PROSITE" id="PS50943"/>
    </source>
</evidence>
<reference evidence="2 3" key="1">
    <citation type="submission" date="2019-07" db="EMBL/GenBank/DDBJ databases">
        <title>Whole genome shotgun sequence of Vibrio sagamiensis NBRC 104589.</title>
        <authorList>
            <person name="Hosoyama A."/>
            <person name="Uohara A."/>
            <person name="Ohji S."/>
            <person name="Ichikawa N."/>
        </authorList>
    </citation>
    <scope>NUCLEOTIDE SEQUENCE [LARGE SCALE GENOMIC DNA]</scope>
    <source>
        <strain evidence="2 3">NBRC 104589</strain>
    </source>
</reference>
<organism evidence="2 3">
    <name type="scientific">Vibrio sagamiensis NBRC 104589</name>
    <dbReference type="NCBI Taxonomy" id="1219064"/>
    <lineage>
        <taxon>Bacteria</taxon>
        <taxon>Pseudomonadati</taxon>
        <taxon>Pseudomonadota</taxon>
        <taxon>Gammaproteobacteria</taxon>
        <taxon>Vibrionales</taxon>
        <taxon>Vibrionaceae</taxon>
        <taxon>Vibrio</taxon>
    </lineage>
</organism>
<name>A0A511QHF7_9VIBR</name>
<dbReference type="Proteomes" id="UP000321922">
    <property type="component" value="Unassembled WGS sequence"/>
</dbReference>
<sequence length="110" mass="12445">MQLDPLIEVLIARRKALNLSREKMANIAGMSTKTYQRIERGESDLKLSQYRSILRALNLTDIDIALDIKGVSNVVAEDIVAASRLLPPEAQYLLVRLIFMTFKDPSSNQR</sequence>
<keyword evidence="3" id="KW-1185">Reference proteome</keyword>
<dbReference type="SMART" id="SM00530">
    <property type="entry name" value="HTH_XRE"/>
    <property type="match status" value="1"/>
</dbReference>
<accession>A0A511QHF7</accession>
<dbReference type="SUPFAM" id="SSF47413">
    <property type="entry name" value="lambda repressor-like DNA-binding domains"/>
    <property type="match status" value="1"/>
</dbReference>
<protein>
    <submittedName>
        <fullName evidence="2">Transcriptional regulator</fullName>
    </submittedName>
</protein>
<dbReference type="AlphaFoldDB" id="A0A511QHF7"/>
<dbReference type="OrthoDB" id="5901253at2"/>
<dbReference type="Gene3D" id="1.10.260.40">
    <property type="entry name" value="lambda repressor-like DNA-binding domains"/>
    <property type="match status" value="1"/>
</dbReference>
<evidence type="ECO:0000313" key="3">
    <source>
        <dbReference type="Proteomes" id="UP000321922"/>
    </source>
</evidence>
<dbReference type="CDD" id="cd00093">
    <property type="entry name" value="HTH_XRE"/>
    <property type="match status" value="1"/>
</dbReference>
<dbReference type="Pfam" id="PF01381">
    <property type="entry name" value="HTH_3"/>
    <property type="match status" value="1"/>
</dbReference>
<dbReference type="EMBL" id="BJXJ01000027">
    <property type="protein sequence ID" value="GEM76576.1"/>
    <property type="molecule type" value="Genomic_DNA"/>
</dbReference>
<dbReference type="InterPro" id="IPR010982">
    <property type="entry name" value="Lambda_DNA-bd_dom_sf"/>
</dbReference>
<dbReference type="GO" id="GO:0003677">
    <property type="term" value="F:DNA binding"/>
    <property type="evidence" value="ECO:0007669"/>
    <property type="project" value="InterPro"/>
</dbReference>